<dbReference type="PANTHER" id="PTHR21659:SF42">
    <property type="entry name" value="UPF0057 MEMBRANE PROTEIN ZK632.10-RELATED"/>
    <property type="match status" value="1"/>
</dbReference>
<evidence type="ECO:0000256" key="4">
    <source>
        <dbReference type="ARBA" id="ARBA00022989"/>
    </source>
</evidence>
<keyword evidence="3 6" id="KW-0812">Transmembrane</keyword>
<comment type="subcellular location">
    <subcellularLocation>
        <location evidence="1">Membrane</location>
    </subcellularLocation>
</comment>
<reference evidence="7" key="1">
    <citation type="submission" date="2021-03" db="EMBL/GenBank/DDBJ databases">
        <authorList>
            <person name="Tagirdzhanova G."/>
        </authorList>
    </citation>
    <scope>NUCLEOTIDE SEQUENCE</scope>
</reference>
<dbReference type="EMBL" id="CAJPDR010000223">
    <property type="protein sequence ID" value="CAF9927017.1"/>
    <property type="molecule type" value="Genomic_DNA"/>
</dbReference>
<evidence type="ECO:0000256" key="5">
    <source>
        <dbReference type="ARBA" id="ARBA00023136"/>
    </source>
</evidence>
<evidence type="ECO:0000256" key="3">
    <source>
        <dbReference type="ARBA" id="ARBA00022692"/>
    </source>
</evidence>
<comment type="caution">
    <text evidence="7">The sequence shown here is derived from an EMBL/GenBank/DDBJ whole genome shotgun (WGS) entry which is preliminary data.</text>
</comment>
<dbReference type="GO" id="GO:0016020">
    <property type="term" value="C:membrane"/>
    <property type="evidence" value="ECO:0007669"/>
    <property type="project" value="UniProtKB-SubCell"/>
</dbReference>
<name>A0A8H3FQ62_9LECA</name>
<evidence type="ECO:0000256" key="6">
    <source>
        <dbReference type="SAM" id="Phobius"/>
    </source>
</evidence>
<protein>
    <submittedName>
        <fullName evidence="7">Plasma membrane proteolipid Pmp3</fullName>
    </submittedName>
</protein>
<evidence type="ECO:0000256" key="1">
    <source>
        <dbReference type="ARBA" id="ARBA00004370"/>
    </source>
</evidence>
<dbReference type="OrthoDB" id="2802411at2759"/>
<evidence type="ECO:0000256" key="2">
    <source>
        <dbReference type="ARBA" id="ARBA00009530"/>
    </source>
</evidence>
<evidence type="ECO:0000313" key="8">
    <source>
        <dbReference type="Proteomes" id="UP000664203"/>
    </source>
</evidence>
<keyword evidence="5 6" id="KW-0472">Membrane</keyword>
<dbReference type="Proteomes" id="UP000664203">
    <property type="component" value="Unassembled WGS sequence"/>
</dbReference>
<gene>
    <name evidence="7" type="primary">PMP3</name>
    <name evidence="7" type="ORF">ALECFALPRED_003603</name>
</gene>
<feature type="transmembrane region" description="Helical" evidence="6">
    <location>
        <begin position="32"/>
        <end position="55"/>
    </location>
</feature>
<keyword evidence="4 6" id="KW-1133">Transmembrane helix</keyword>
<dbReference type="PROSITE" id="PS01309">
    <property type="entry name" value="UPF0057"/>
    <property type="match status" value="1"/>
</dbReference>
<dbReference type="PANTHER" id="PTHR21659">
    <property type="entry name" value="HYDROPHOBIC PROTEIN RCI2 LOW TEMPERATURE AND SALT RESPONSIVE PROTEIN LTI6 -RELATED"/>
    <property type="match status" value="1"/>
</dbReference>
<proteinExistence type="inferred from homology"/>
<dbReference type="Pfam" id="PF01679">
    <property type="entry name" value="Pmp3"/>
    <property type="match status" value="1"/>
</dbReference>
<evidence type="ECO:0000313" key="7">
    <source>
        <dbReference type="EMBL" id="CAF9927017.1"/>
    </source>
</evidence>
<comment type="similarity">
    <text evidence="2">Belongs to the UPF0057 (PMP3) family.</text>
</comment>
<accession>A0A8H3FQ62</accession>
<organism evidence="7 8">
    <name type="scientific">Alectoria fallacina</name>
    <dbReference type="NCBI Taxonomy" id="1903189"/>
    <lineage>
        <taxon>Eukaryota</taxon>
        <taxon>Fungi</taxon>
        <taxon>Dikarya</taxon>
        <taxon>Ascomycota</taxon>
        <taxon>Pezizomycotina</taxon>
        <taxon>Lecanoromycetes</taxon>
        <taxon>OSLEUM clade</taxon>
        <taxon>Lecanoromycetidae</taxon>
        <taxon>Lecanorales</taxon>
        <taxon>Lecanorineae</taxon>
        <taxon>Parmeliaceae</taxon>
        <taxon>Alectoria</taxon>
    </lineage>
</organism>
<dbReference type="InterPro" id="IPR000612">
    <property type="entry name" value="PMP3"/>
</dbReference>
<keyword evidence="8" id="KW-1185">Reference proteome</keyword>
<sequence>MAFTASDICKIILAIILPPLGVFLERGCNADFLINILLTILGYIPGIIHALYIILKY</sequence>
<dbReference type="AlphaFoldDB" id="A0A8H3FQ62"/>